<feature type="transmembrane region" description="Helical" evidence="8">
    <location>
        <begin position="302"/>
        <end position="322"/>
    </location>
</feature>
<evidence type="ECO:0000256" key="6">
    <source>
        <dbReference type="ARBA" id="ARBA00023065"/>
    </source>
</evidence>
<dbReference type="GO" id="GO:0006882">
    <property type="term" value="P:intracellular zinc ion homeostasis"/>
    <property type="evidence" value="ECO:0007669"/>
    <property type="project" value="InterPro"/>
</dbReference>
<evidence type="ECO:0000313" key="10">
    <source>
        <dbReference type="EMBL" id="TNY18236.1"/>
    </source>
</evidence>
<dbReference type="InterPro" id="IPR002524">
    <property type="entry name" value="Cation_efflux"/>
</dbReference>
<dbReference type="Pfam" id="PF01545">
    <property type="entry name" value="Cation_efflux"/>
    <property type="match status" value="1"/>
</dbReference>
<feature type="transmembrane region" description="Helical" evidence="8">
    <location>
        <begin position="121"/>
        <end position="140"/>
    </location>
</feature>
<comment type="similarity">
    <text evidence="2">Belongs to the cation diffusion facilitator (CDF) transporter (TC 2.A.4) family. SLC30A subfamily.</text>
</comment>
<dbReference type="Gene3D" id="1.20.1510.10">
    <property type="entry name" value="Cation efflux protein transmembrane domain"/>
    <property type="match status" value="1"/>
</dbReference>
<keyword evidence="5 8" id="KW-1133">Transmembrane helix</keyword>
<dbReference type="GO" id="GO:0031410">
    <property type="term" value="C:cytoplasmic vesicle"/>
    <property type="evidence" value="ECO:0007669"/>
    <property type="project" value="TreeGrafter"/>
</dbReference>
<dbReference type="GO" id="GO:0016020">
    <property type="term" value="C:membrane"/>
    <property type="evidence" value="ECO:0007669"/>
    <property type="project" value="UniProtKB-SubCell"/>
</dbReference>
<dbReference type="InterPro" id="IPR027469">
    <property type="entry name" value="Cation_efflux_TMD_sf"/>
</dbReference>
<keyword evidence="11" id="KW-1185">Reference proteome</keyword>
<feature type="transmembrane region" description="Helical" evidence="8">
    <location>
        <begin position="192"/>
        <end position="210"/>
    </location>
</feature>
<keyword evidence="3" id="KW-0813">Transport</keyword>
<dbReference type="GO" id="GO:0005385">
    <property type="term" value="F:zinc ion transmembrane transporter activity"/>
    <property type="evidence" value="ECO:0007669"/>
    <property type="project" value="InterPro"/>
</dbReference>
<evidence type="ECO:0000256" key="8">
    <source>
        <dbReference type="SAM" id="Phobius"/>
    </source>
</evidence>
<dbReference type="Proteomes" id="UP000311382">
    <property type="component" value="Unassembled WGS sequence"/>
</dbReference>
<proteinExistence type="inferred from homology"/>
<keyword evidence="4 8" id="KW-0812">Transmembrane</keyword>
<dbReference type="PANTHER" id="PTHR45755">
    <property type="match status" value="1"/>
</dbReference>
<dbReference type="STRING" id="5288.A0A5C5FPQ5"/>
<dbReference type="SUPFAM" id="SSF161111">
    <property type="entry name" value="Cation efflux protein transmembrane domain-like"/>
    <property type="match status" value="1"/>
</dbReference>
<dbReference type="InterPro" id="IPR045316">
    <property type="entry name" value="Msc2-like"/>
</dbReference>
<feature type="transmembrane region" description="Helical" evidence="8">
    <location>
        <begin position="222"/>
        <end position="241"/>
    </location>
</feature>
<accession>A0A5C5FPQ5</accession>
<dbReference type="GO" id="GO:0005794">
    <property type="term" value="C:Golgi apparatus"/>
    <property type="evidence" value="ECO:0007669"/>
    <property type="project" value="TreeGrafter"/>
</dbReference>
<dbReference type="InterPro" id="IPR058533">
    <property type="entry name" value="Cation_efflux_TM"/>
</dbReference>
<gene>
    <name evidence="10" type="ORF">DMC30DRAFT_355872</name>
</gene>
<dbReference type="NCBIfam" id="TIGR01297">
    <property type="entry name" value="CDF"/>
    <property type="match status" value="1"/>
</dbReference>
<dbReference type="AlphaFoldDB" id="A0A5C5FPQ5"/>
<keyword evidence="7 8" id="KW-0472">Membrane</keyword>
<evidence type="ECO:0000313" key="11">
    <source>
        <dbReference type="Proteomes" id="UP000311382"/>
    </source>
</evidence>
<keyword evidence="6" id="KW-0406">Ion transport</keyword>
<evidence type="ECO:0000256" key="3">
    <source>
        <dbReference type="ARBA" id="ARBA00022448"/>
    </source>
</evidence>
<evidence type="ECO:0000259" key="9">
    <source>
        <dbReference type="Pfam" id="PF01545"/>
    </source>
</evidence>
<evidence type="ECO:0000256" key="2">
    <source>
        <dbReference type="ARBA" id="ARBA00008873"/>
    </source>
</evidence>
<feature type="transmembrane region" description="Helical" evidence="8">
    <location>
        <begin position="334"/>
        <end position="352"/>
    </location>
</feature>
<sequence>LAATFIVGDPLLVRSLLAHFPPVKLLGSGWPIAVFATAFIGYVGFRSGISLGEAAVGVVGWNAISHIASTDPRATVVPASSGVSTGSSAPNESLVARLSTFYRHLRSTIKTILASPESRRIYFFLCLNLAYMFVQMAYGIWTNSLGLISDSIHMFFDCLALAMGLFASVMATWPSNDVFTFGYSRVETLSGFANGIFLCLISIFIVFEAIERLLDPPEMNTGQLLTVSAVGLAVNLVGMFATGHGHHGHSHGGGGGGHSHGHSHVSLIRPAACHDHNANDDDDDDEEHGAAAGGHSHNMKGVFLHVMADTLGSVGVIISTLLINRYGWTGFDPLASIFIAVLIFASVVPLVVDSGKLLMLDMGDETEADVRKALTAVQRIEGVASYTHPRFWQKDPSSVVGSLCIQLAPSAGADYSAAHGRAPLNYADVDKVTARVRRALRSNIAGLDDLTIQVSGAG</sequence>
<comment type="subcellular location">
    <subcellularLocation>
        <location evidence="1">Membrane</location>
        <topology evidence="1">Multi-pass membrane protein</topology>
    </subcellularLocation>
</comment>
<comment type="caution">
    <text evidence="10">The sequence shown here is derived from an EMBL/GenBank/DDBJ whole genome shotgun (WGS) entry which is preliminary data.</text>
</comment>
<feature type="domain" description="Cation efflux protein transmembrane" evidence="9">
    <location>
        <begin position="122"/>
        <end position="359"/>
    </location>
</feature>
<feature type="transmembrane region" description="Helical" evidence="8">
    <location>
        <begin position="152"/>
        <end position="171"/>
    </location>
</feature>
<evidence type="ECO:0000256" key="4">
    <source>
        <dbReference type="ARBA" id="ARBA00022692"/>
    </source>
</evidence>
<dbReference type="EMBL" id="SOZI01000149">
    <property type="protein sequence ID" value="TNY18236.1"/>
    <property type="molecule type" value="Genomic_DNA"/>
</dbReference>
<reference evidence="10 11" key="1">
    <citation type="submission" date="2019-03" db="EMBL/GenBank/DDBJ databases">
        <title>Rhodosporidium diobovatum UCD-FST 08-225 genome sequencing, assembly, and annotation.</title>
        <authorList>
            <person name="Fakankun I.U."/>
            <person name="Fristensky B."/>
            <person name="Levin D.B."/>
        </authorList>
    </citation>
    <scope>NUCLEOTIDE SEQUENCE [LARGE SCALE GENOMIC DNA]</scope>
    <source>
        <strain evidence="10 11">UCD-FST 08-225</strain>
    </source>
</reference>
<dbReference type="OrthoDB" id="78669at2759"/>
<feature type="non-terminal residue" evidence="10">
    <location>
        <position position="1"/>
    </location>
</feature>
<dbReference type="PANTHER" id="PTHR45755:SF4">
    <property type="entry name" value="ZINC TRANSPORTER 7"/>
    <property type="match status" value="1"/>
</dbReference>
<evidence type="ECO:0000256" key="1">
    <source>
        <dbReference type="ARBA" id="ARBA00004141"/>
    </source>
</evidence>
<evidence type="ECO:0000256" key="7">
    <source>
        <dbReference type="ARBA" id="ARBA00023136"/>
    </source>
</evidence>
<dbReference type="GO" id="GO:1904257">
    <property type="term" value="P:zinc ion import into Golgi lumen"/>
    <property type="evidence" value="ECO:0007669"/>
    <property type="project" value="TreeGrafter"/>
</dbReference>
<protein>
    <submittedName>
        <fullName evidence="10">Cation efflux family-domain-containing protein</fullName>
    </submittedName>
</protein>
<organism evidence="10 11">
    <name type="scientific">Rhodotorula diobovata</name>
    <dbReference type="NCBI Taxonomy" id="5288"/>
    <lineage>
        <taxon>Eukaryota</taxon>
        <taxon>Fungi</taxon>
        <taxon>Dikarya</taxon>
        <taxon>Basidiomycota</taxon>
        <taxon>Pucciniomycotina</taxon>
        <taxon>Microbotryomycetes</taxon>
        <taxon>Sporidiobolales</taxon>
        <taxon>Sporidiobolaceae</taxon>
        <taxon>Rhodotorula</taxon>
    </lineage>
</organism>
<feature type="transmembrane region" description="Helical" evidence="8">
    <location>
        <begin position="25"/>
        <end position="45"/>
    </location>
</feature>
<name>A0A5C5FPQ5_9BASI</name>
<evidence type="ECO:0000256" key="5">
    <source>
        <dbReference type="ARBA" id="ARBA00022989"/>
    </source>
</evidence>